<dbReference type="InterPro" id="IPR009057">
    <property type="entry name" value="Homeodomain-like_sf"/>
</dbReference>
<feature type="domain" description="Winged helix-turn helix" evidence="2">
    <location>
        <begin position="128"/>
        <end position="184"/>
    </location>
</feature>
<dbReference type="GO" id="GO:0003676">
    <property type="term" value="F:nucleic acid binding"/>
    <property type="evidence" value="ECO:0007669"/>
    <property type="project" value="InterPro"/>
</dbReference>
<gene>
    <name evidence="3" type="ORF">MIN45_P1716</name>
</gene>
<evidence type="ECO:0000259" key="1">
    <source>
        <dbReference type="Pfam" id="PF13358"/>
    </source>
</evidence>
<keyword evidence="4" id="KW-1185">Reference proteome</keyword>
<evidence type="ECO:0000313" key="3">
    <source>
        <dbReference type="EMBL" id="BCX89344.1"/>
    </source>
</evidence>
<dbReference type="EMBL" id="AP024718">
    <property type="protein sequence ID" value="BCX89344.1"/>
    <property type="molecule type" value="Genomic_DNA"/>
</dbReference>
<sequence length="316" mass="36611">MSFQQIERRCQNINPAEFFRTNWVQLCVMKRERIDARKLDPAAREQLRKVVIRLYERGYRPTQIAKDLGLRRPTVSEWIARVKAGQGTGEKKRGRRVGSGRRLTPAQEARIYQEIVAKTPDRLGLPYALWNAQAVRMLIRRSFGIDLPKRTVRLYLQRWGMTPQRPVKRAYERDSAAVKQWLEATYPRIQARARQEQAEIHWGDETGVVTVEHAPRGYAPRGKPPVLAQSKRERMNLIASITAQGKVRFMLYPDTLKAAILIEFLRRLIQDTERKVFLILDNHRVHHSSGVTPLQWTVPHFGSESRPCAGYADARS</sequence>
<evidence type="ECO:0000259" key="2">
    <source>
        <dbReference type="Pfam" id="PF13592"/>
    </source>
</evidence>
<dbReference type="RefSeq" id="WP_286291661.1">
    <property type="nucleotide sequence ID" value="NZ_AP024718.1"/>
</dbReference>
<feature type="domain" description="Tc1-like transposase DDE" evidence="1">
    <location>
        <begin position="200"/>
        <end position="293"/>
    </location>
</feature>
<dbReference type="InterPro" id="IPR025959">
    <property type="entry name" value="Winged_HTH_dom"/>
</dbReference>
<evidence type="ECO:0000313" key="4">
    <source>
        <dbReference type="Proteomes" id="UP001321450"/>
    </source>
</evidence>
<accession>A0AAU9C7V9</accession>
<dbReference type="InterPro" id="IPR047655">
    <property type="entry name" value="Transpos_IS630-like"/>
</dbReference>
<dbReference type="Pfam" id="PF13358">
    <property type="entry name" value="DDE_3"/>
    <property type="match status" value="1"/>
</dbReference>
<dbReference type="AlphaFoldDB" id="A0AAU9C7V9"/>
<name>A0AAU9C7V9_9GAMM</name>
<dbReference type="KEGG" id="meiy:MIN45_P1716"/>
<dbReference type="Pfam" id="PF13592">
    <property type="entry name" value="HTH_33"/>
    <property type="match status" value="1"/>
</dbReference>
<dbReference type="Proteomes" id="UP001321450">
    <property type="component" value="Chromosome"/>
</dbReference>
<dbReference type="NCBIfam" id="NF033545">
    <property type="entry name" value="transpos_IS630"/>
    <property type="match status" value="1"/>
</dbReference>
<organism evidence="3 4">
    <name type="scientific">Methylomarinovum tepidoasis</name>
    <dbReference type="NCBI Taxonomy" id="2840183"/>
    <lineage>
        <taxon>Bacteria</taxon>
        <taxon>Pseudomonadati</taxon>
        <taxon>Pseudomonadota</taxon>
        <taxon>Gammaproteobacteria</taxon>
        <taxon>Methylococcales</taxon>
        <taxon>Methylothermaceae</taxon>
        <taxon>Methylomarinovum</taxon>
    </lineage>
</organism>
<protein>
    <submittedName>
        <fullName evidence="3">Transposase, IS630 family</fullName>
    </submittedName>
</protein>
<dbReference type="InterPro" id="IPR036397">
    <property type="entry name" value="RNaseH_sf"/>
</dbReference>
<proteinExistence type="predicted"/>
<dbReference type="Gene3D" id="1.10.10.60">
    <property type="entry name" value="Homeodomain-like"/>
    <property type="match status" value="1"/>
</dbReference>
<dbReference type="Pfam" id="PF13551">
    <property type="entry name" value="HTH_29"/>
    <property type="match status" value="1"/>
</dbReference>
<dbReference type="InterPro" id="IPR038717">
    <property type="entry name" value="Tc1-like_DDE_dom"/>
</dbReference>
<dbReference type="SUPFAM" id="SSF46689">
    <property type="entry name" value="Homeodomain-like"/>
    <property type="match status" value="1"/>
</dbReference>
<dbReference type="Gene3D" id="3.30.420.10">
    <property type="entry name" value="Ribonuclease H-like superfamily/Ribonuclease H"/>
    <property type="match status" value="1"/>
</dbReference>
<reference evidence="4" key="1">
    <citation type="journal article" date="2024" name="Int. J. Syst. Evol. Microbiol.">
        <title>Methylomarinovum tepidoasis sp. nov., a moderately thermophilic methanotroph of the family Methylothermaceae isolated from a deep-sea hydrothermal field.</title>
        <authorList>
            <person name="Hirayama H."/>
            <person name="Takaki Y."/>
            <person name="Abe M."/>
            <person name="Miyazaki M."/>
            <person name="Uematsu K."/>
            <person name="Matsui Y."/>
            <person name="Takai K."/>
        </authorList>
    </citation>
    <scope>NUCLEOTIDE SEQUENCE [LARGE SCALE GENOMIC DNA]</scope>
    <source>
        <strain evidence="4">IN45</strain>
    </source>
</reference>